<protein>
    <submittedName>
        <fullName evidence="6">Uncharacterized protein</fullName>
    </submittedName>
</protein>
<organism evidence="6 7">
    <name type="scientific">Oncorhynchus mykiss</name>
    <name type="common">Rainbow trout</name>
    <name type="synonym">Salmo gairdneri</name>
    <dbReference type="NCBI Taxonomy" id="8022"/>
    <lineage>
        <taxon>Eukaryota</taxon>
        <taxon>Metazoa</taxon>
        <taxon>Chordata</taxon>
        <taxon>Craniata</taxon>
        <taxon>Vertebrata</taxon>
        <taxon>Euteleostomi</taxon>
        <taxon>Actinopterygii</taxon>
        <taxon>Neopterygii</taxon>
        <taxon>Teleostei</taxon>
        <taxon>Protacanthopterygii</taxon>
        <taxon>Salmoniformes</taxon>
        <taxon>Salmonidae</taxon>
        <taxon>Salmoninae</taxon>
        <taxon>Oncorhynchus</taxon>
    </lineage>
</organism>
<reference evidence="6" key="3">
    <citation type="submission" date="2025-09" db="UniProtKB">
        <authorList>
            <consortium name="Ensembl"/>
        </authorList>
    </citation>
    <scope>IDENTIFICATION</scope>
</reference>
<evidence type="ECO:0000313" key="7">
    <source>
        <dbReference type="Proteomes" id="UP000694395"/>
    </source>
</evidence>
<comment type="similarity">
    <text evidence="2">Belongs to the cytochrome c oxidase VIIa family.</text>
</comment>
<proteinExistence type="inferred from homology"/>
<dbReference type="GO" id="GO:0006123">
    <property type="term" value="P:mitochondrial electron transport, cytochrome c to oxygen"/>
    <property type="evidence" value="ECO:0007669"/>
    <property type="project" value="InterPro"/>
</dbReference>
<reference evidence="6" key="1">
    <citation type="submission" date="2020-07" db="EMBL/GenBank/DDBJ databases">
        <title>A long reads based de novo assembly of the rainbow trout Arlee double haploid line genome.</title>
        <authorList>
            <person name="Gao G."/>
            <person name="Palti Y."/>
        </authorList>
    </citation>
    <scope>NUCLEOTIDE SEQUENCE [LARGE SCALE GENOMIC DNA]</scope>
</reference>
<dbReference type="GO" id="GO:0005743">
    <property type="term" value="C:mitochondrial inner membrane"/>
    <property type="evidence" value="ECO:0007669"/>
    <property type="project" value="UniProtKB-SubCell"/>
</dbReference>
<evidence type="ECO:0000256" key="4">
    <source>
        <dbReference type="ARBA" id="ARBA00023128"/>
    </source>
</evidence>
<reference evidence="6" key="2">
    <citation type="submission" date="2025-08" db="UniProtKB">
        <authorList>
            <consortium name="Ensembl"/>
        </authorList>
    </citation>
    <scope>IDENTIFICATION</scope>
</reference>
<dbReference type="GeneTree" id="ENSGT01000000217321"/>
<keyword evidence="5" id="KW-0472">Membrane</keyword>
<evidence type="ECO:0000256" key="5">
    <source>
        <dbReference type="ARBA" id="ARBA00023136"/>
    </source>
</evidence>
<evidence type="ECO:0000256" key="1">
    <source>
        <dbReference type="ARBA" id="ARBA00004273"/>
    </source>
</evidence>
<dbReference type="SUPFAM" id="SSF81419">
    <property type="entry name" value="Mitochondrial cytochrome c oxidase subunit VIIa"/>
    <property type="match status" value="1"/>
</dbReference>
<evidence type="ECO:0000256" key="3">
    <source>
        <dbReference type="ARBA" id="ARBA00022792"/>
    </source>
</evidence>
<dbReference type="InterPro" id="IPR036539">
    <property type="entry name" value="Cyt_c_oxidase_su7a_sf"/>
</dbReference>
<accession>A0A8C7UH57</accession>
<name>A0A8C7UH57_ONCMY</name>
<dbReference type="AlphaFoldDB" id="A0A8C7UH57"/>
<evidence type="ECO:0000313" key="6">
    <source>
        <dbReference type="Ensembl" id="ENSOMYP00000099772.1"/>
    </source>
</evidence>
<comment type="subcellular location">
    <subcellularLocation>
        <location evidence="1">Mitochondrion inner membrane</location>
    </subcellularLocation>
</comment>
<dbReference type="GO" id="GO:0045277">
    <property type="term" value="C:respiratory chain complex IV"/>
    <property type="evidence" value="ECO:0007669"/>
    <property type="project" value="InterPro"/>
</dbReference>
<dbReference type="Proteomes" id="UP000694395">
    <property type="component" value="Chromosome 8"/>
</dbReference>
<keyword evidence="4" id="KW-0496">Mitochondrion</keyword>
<keyword evidence="7" id="KW-1185">Reference proteome</keyword>
<keyword evidence="3" id="KW-0999">Mitochondrion inner membrane</keyword>
<sequence>MLVLYVAVHYMNLIRYIFLHQEDNENPIHLKGGVSDAILIQNNNGSAHKE</sequence>
<evidence type="ECO:0000256" key="2">
    <source>
        <dbReference type="ARBA" id="ARBA00009331"/>
    </source>
</evidence>
<dbReference type="Gene3D" id="4.10.91.10">
    <property type="entry name" value="Cytochrome c oxidase, subunit VIIa"/>
    <property type="match status" value="1"/>
</dbReference>
<dbReference type="Ensembl" id="ENSOMYT00000108282.2">
    <property type="protein sequence ID" value="ENSOMYP00000099772.1"/>
    <property type="gene ID" value="ENSOMYG00000045200.2"/>
</dbReference>